<protein>
    <submittedName>
        <fullName evidence="10">2,3-dihydroxybiphenyl 1,2-dioxygenase</fullName>
    </submittedName>
</protein>
<keyword evidence="5 8" id="KW-0223">Dioxygenase</keyword>
<evidence type="ECO:0000256" key="6">
    <source>
        <dbReference type="ARBA" id="ARBA00023002"/>
    </source>
</evidence>
<dbReference type="PROSITE" id="PS00082">
    <property type="entry name" value="EXTRADIOL_DIOXYGENAS"/>
    <property type="match status" value="1"/>
</dbReference>
<dbReference type="InterPro" id="IPR050383">
    <property type="entry name" value="GlyoxalaseI/FosfomycinResist"/>
</dbReference>
<feature type="domain" description="VOC" evidence="9">
    <location>
        <begin position="10"/>
        <end position="125"/>
    </location>
</feature>
<dbReference type="Proteomes" id="UP000245712">
    <property type="component" value="Unassembled WGS sequence"/>
</dbReference>
<comment type="caution">
    <text evidence="10">The sequence shown here is derived from an EMBL/GenBank/DDBJ whole genome shotgun (WGS) entry which is preliminary data.</text>
</comment>
<evidence type="ECO:0000256" key="8">
    <source>
        <dbReference type="RuleBase" id="RU000683"/>
    </source>
</evidence>
<comment type="cofactor">
    <cofactor evidence="1 8">
        <name>Fe(2+)</name>
        <dbReference type="ChEBI" id="CHEBI:29033"/>
    </cofactor>
</comment>
<dbReference type="PROSITE" id="PS51819">
    <property type="entry name" value="VOC"/>
    <property type="match status" value="2"/>
</dbReference>
<dbReference type="Gene3D" id="3.10.180.10">
    <property type="entry name" value="2,3-Dihydroxybiphenyl 1,2-Dioxygenase, domain 1"/>
    <property type="match status" value="2"/>
</dbReference>
<dbReference type="PANTHER" id="PTHR21366:SF14">
    <property type="entry name" value="GLYOXALASE DOMAIN-CONTAINING PROTEIN 5"/>
    <property type="match status" value="1"/>
</dbReference>
<dbReference type="Pfam" id="PF22632">
    <property type="entry name" value="BphC_D1"/>
    <property type="match status" value="1"/>
</dbReference>
<dbReference type="SUPFAM" id="SSF54593">
    <property type="entry name" value="Glyoxalase/Bleomycin resistance protein/Dihydroxybiphenyl dioxygenase"/>
    <property type="match status" value="1"/>
</dbReference>
<feature type="domain" description="VOC" evidence="9">
    <location>
        <begin position="151"/>
        <end position="274"/>
    </location>
</feature>
<dbReference type="InterPro" id="IPR037523">
    <property type="entry name" value="VOC_core"/>
</dbReference>
<keyword evidence="7 8" id="KW-0408">Iron</keyword>
<keyword evidence="4 8" id="KW-0058">Aromatic hydrocarbons catabolism</keyword>
<evidence type="ECO:0000256" key="4">
    <source>
        <dbReference type="ARBA" id="ARBA00022797"/>
    </source>
</evidence>
<keyword evidence="6 8" id="KW-0560">Oxidoreductase</keyword>
<dbReference type="InterPro" id="IPR029068">
    <property type="entry name" value="Glyas_Bleomycin-R_OHBP_Dase"/>
</dbReference>
<evidence type="ECO:0000256" key="5">
    <source>
        <dbReference type="ARBA" id="ARBA00022964"/>
    </source>
</evidence>
<dbReference type="EMBL" id="QEOB01000015">
    <property type="protein sequence ID" value="PVX76960.1"/>
    <property type="molecule type" value="Genomic_DNA"/>
</dbReference>
<evidence type="ECO:0000256" key="2">
    <source>
        <dbReference type="ARBA" id="ARBA00008784"/>
    </source>
</evidence>
<comment type="similarity">
    <text evidence="2 8">Belongs to the extradiol ring-cleavage dioxygenase family.</text>
</comment>
<dbReference type="CDD" id="cd07252">
    <property type="entry name" value="BphC1-RGP6_N_like"/>
    <property type="match status" value="1"/>
</dbReference>
<reference evidence="10 11" key="1">
    <citation type="submission" date="2018-05" db="EMBL/GenBank/DDBJ databases">
        <title>Genomic Encyclopedia of Type Strains, Phase IV (KMG-V): Genome sequencing to study the core and pangenomes of soil and plant-associated prokaryotes.</title>
        <authorList>
            <person name="Whitman W."/>
        </authorList>
    </citation>
    <scope>NUCLEOTIDE SEQUENCE [LARGE SCALE GENOMIC DNA]</scope>
    <source>
        <strain evidence="10 11">SCZa-39</strain>
    </source>
</reference>
<evidence type="ECO:0000259" key="9">
    <source>
        <dbReference type="PROSITE" id="PS51819"/>
    </source>
</evidence>
<dbReference type="CDD" id="cd07237">
    <property type="entry name" value="BphC1-RGP6_C_like"/>
    <property type="match status" value="1"/>
</dbReference>
<dbReference type="Pfam" id="PF00903">
    <property type="entry name" value="Glyoxalase"/>
    <property type="match status" value="1"/>
</dbReference>
<dbReference type="InterPro" id="IPR000486">
    <property type="entry name" value="Xdiol_ring_cleave_dOase_1/2"/>
</dbReference>
<dbReference type="InterPro" id="IPR004360">
    <property type="entry name" value="Glyas_Fos-R_dOase_dom"/>
</dbReference>
<gene>
    <name evidence="10" type="ORF">C7402_11519</name>
</gene>
<accession>A0ABX5KJ08</accession>
<sequence>MAETAAAISNLGYVVLGVKDLGAWADFAHNLMGFQIASRDDGNALALRMDEYMQRIVLEKNEADDIQEAGWEFETEDELNRYAAQLRERGITVTQGDRDYRARRRVEKLYYCEDPNGYRHAFYFGPEIAQMTNPFRSNVMRGAGFETGSLGIGHILTTANNYGESVDFYRSAMGLRVSDYIREERAPGIVVDATFMHTKTGRHHSLATAAIPGPKRLNHLMVQVKEMDDVGLAYDRCTAAGVPMFLHLGHHPNDQMFSFYVQTPSGFALEYGYGGIVIDDATWKVVNYSKMSDWGHKRTPPVPA</sequence>
<evidence type="ECO:0000313" key="10">
    <source>
        <dbReference type="EMBL" id="PVX76960.1"/>
    </source>
</evidence>
<keyword evidence="3" id="KW-0479">Metal-binding</keyword>
<evidence type="ECO:0000256" key="1">
    <source>
        <dbReference type="ARBA" id="ARBA00001954"/>
    </source>
</evidence>
<dbReference type="PANTHER" id="PTHR21366">
    <property type="entry name" value="GLYOXALASE FAMILY PROTEIN"/>
    <property type="match status" value="1"/>
</dbReference>
<proteinExistence type="inferred from homology"/>
<keyword evidence="11" id="KW-1185">Reference proteome</keyword>
<dbReference type="RefSeq" id="WP_116612960.1">
    <property type="nucleotide sequence ID" value="NZ_QEOB01000015.1"/>
</dbReference>
<organism evidence="10 11">
    <name type="scientific">Paraburkholderia unamae</name>
    <dbReference type="NCBI Taxonomy" id="219649"/>
    <lineage>
        <taxon>Bacteria</taxon>
        <taxon>Pseudomonadati</taxon>
        <taxon>Pseudomonadota</taxon>
        <taxon>Betaproteobacteria</taxon>
        <taxon>Burkholderiales</taxon>
        <taxon>Burkholderiaceae</taxon>
        <taxon>Paraburkholderia</taxon>
    </lineage>
</organism>
<evidence type="ECO:0000313" key="11">
    <source>
        <dbReference type="Proteomes" id="UP000245712"/>
    </source>
</evidence>
<evidence type="ECO:0000256" key="7">
    <source>
        <dbReference type="ARBA" id="ARBA00023004"/>
    </source>
</evidence>
<name>A0ABX5KJ08_9BURK</name>
<evidence type="ECO:0000256" key="3">
    <source>
        <dbReference type="ARBA" id="ARBA00022723"/>
    </source>
</evidence>